<sequence>MKKGYGQHCPIALGAEVFAERWTPIILRNLMVGCHRFSAILEGAPGLPRSVLSQRLRRLERDGVVERHDQEYHLTESGRELTDVCLALGTWGARWREPQPSLHDPYLVLWTMSHLIEPALLPRPRVVLRVDLTDRPERYWLLLSVSGNEVCRENPGFEEDGVLTADTGWLLRWESGTVAPAGATLDGPPWLAPALAAWSGLTPLDRRVPSG</sequence>
<evidence type="ECO:0000313" key="5">
    <source>
        <dbReference type="EMBL" id="GIH23272.1"/>
    </source>
</evidence>
<dbReference type="SUPFAM" id="SSF46785">
    <property type="entry name" value="Winged helix' DNA-binding domain"/>
    <property type="match status" value="1"/>
</dbReference>
<evidence type="ECO:0000259" key="4">
    <source>
        <dbReference type="PROSITE" id="PS51118"/>
    </source>
</evidence>
<feature type="domain" description="HTH hxlR-type" evidence="4">
    <location>
        <begin position="9"/>
        <end position="100"/>
    </location>
</feature>
<keyword evidence="6" id="KW-1185">Reference proteome</keyword>
<reference evidence="5" key="1">
    <citation type="submission" date="2021-01" db="EMBL/GenBank/DDBJ databases">
        <title>Whole genome shotgun sequence of Acrocarpospora phusangensis NBRC 108782.</title>
        <authorList>
            <person name="Komaki H."/>
            <person name="Tamura T."/>
        </authorList>
    </citation>
    <scope>NUCLEOTIDE SEQUENCE</scope>
    <source>
        <strain evidence="5">NBRC 108782</strain>
    </source>
</reference>
<evidence type="ECO:0000313" key="6">
    <source>
        <dbReference type="Proteomes" id="UP000640052"/>
    </source>
</evidence>
<dbReference type="CDD" id="cd00090">
    <property type="entry name" value="HTH_ARSR"/>
    <property type="match status" value="1"/>
</dbReference>
<dbReference type="GO" id="GO:0003677">
    <property type="term" value="F:DNA binding"/>
    <property type="evidence" value="ECO:0007669"/>
    <property type="project" value="UniProtKB-KW"/>
</dbReference>
<protein>
    <submittedName>
        <fullName evidence="5">Transcriptional regulator</fullName>
    </submittedName>
</protein>
<evidence type="ECO:0000256" key="1">
    <source>
        <dbReference type="ARBA" id="ARBA00023015"/>
    </source>
</evidence>
<organism evidence="5 6">
    <name type="scientific">Acrocarpospora phusangensis</name>
    <dbReference type="NCBI Taxonomy" id="1070424"/>
    <lineage>
        <taxon>Bacteria</taxon>
        <taxon>Bacillati</taxon>
        <taxon>Actinomycetota</taxon>
        <taxon>Actinomycetes</taxon>
        <taxon>Streptosporangiales</taxon>
        <taxon>Streptosporangiaceae</taxon>
        <taxon>Acrocarpospora</taxon>
    </lineage>
</organism>
<dbReference type="AlphaFoldDB" id="A0A919Q6M0"/>
<gene>
    <name evidence="5" type="ORF">Aph01nite_15820</name>
</gene>
<dbReference type="EMBL" id="BOOA01000009">
    <property type="protein sequence ID" value="GIH23272.1"/>
    <property type="molecule type" value="Genomic_DNA"/>
</dbReference>
<accession>A0A919Q6M0</accession>
<keyword evidence="3" id="KW-0804">Transcription</keyword>
<dbReference type="Pfam" id="PF01638">
    <property type="entry name" value="HxlR"/>
    <property type="match status" value="1"/>
</dbReference>
<name>A0A919Q6M0_9ACTN</name>
<keyword evidence="1" id="KW-0805">Transcription regulation</keyword>
<dbReference type="Gene3D" id="1.10.10.10">
    <property type="entry name" value="Winged helix-like DNA-binding domain superfamily/Winged helix DNA-binding domain"/>
    <property type="match status" value="1"/>
</dbReference>
<dbReference type="InterPro" id="IPR036388">
    <property type="entry name" value="WH-like_DNA-bd_sf"/>
</dbReference>
<dbReference type="PANTHER" id="PTHR33204">
    <property type="entry name" value="TRANSCRIPTIONAL REGULATOR, MARR FAMILY"/>
    <property type="match status" value="1"/>
</dbReference>
<evidence type="ECO:0000256" key="2">
    <source>
        <dbReference type="ARBA" id="ARBA00023125"/>
    </source>
</evidence>
<keyword evidence="2" id="KW-0238">DNA-binding</keyword>
<proteinExistence type="predicted"/>
<comment type="caution">
    <text evidence="5">The sequence shown here is derived from an EMBL/GenBank/DDBJ whole genome shotgun (WGS) entry which is preliminary data.</text>
</comment>
<dbReference type="PANTHER" id="PTHR33204:SF18">
    <property type="entry name" value="TRANSCRIPTIONAL REGULATORY PROTEIN"/>
    <property type="match status" value="1"/>
</dbReference>
<evidence type="ECO:0000256" key="3">
    <source>
        <dbReference type="ARBA" id="ARBA00023163"/>
    </source>
</evidence>
<dbReference type="InterPro" id="IPR011991">
    <property type="entry name" value="ArsR-like_HTH"/>
</dbReference>
<dbReference type="InterPro" id="IPR002577">
    <property type="entry name" value="HTH_HxlR"/>
</dbReference>
<dbReference type="PROSITE" id="PS51118">
    <property type="entry name" value="HTH_HXLR"/>
    <property type="match status" value="1"/>
</dbReference>
<dbReference type="Proteomes" id="UP000640052">
    <property type="component" value="Unassembled WGS sequence"/>
</dbReference>
<dbReference type="InterPro" id="IPR036390">
    <property type="entry name" value="WH_DNA-bd_sf"/>
</dbReference>
<dbReference type="RefSeq" id="WP_204040085.1">
    <property type="nucleotide sequence ID" value="NZ_BOOA01000009.1"/>
</dbReference>